<comment type="caution">
    <text evidence="3">The sequence shown here is derived from an EMBL/GenBank/DDBJ whole genome shotgun (WGS) entry which is preliminary data.</text>
</comment>
<protein>
    <submittedName>
        <fullName evidence="3">YibE/F family protein</fullName>
    </submittedName>
</protein>
<gene>
    <name evidence="3" type="ORF">F8O02_01750</name>
</gene>
<dbReference type="EMBL" id="WBKA01000001">
    <property type="protein sequence ID" value="KAB1633676.1"/>
    <property type="molecule type" value="Genomic_DNA"/>
</dbReference>
<feature type="compositionally biased region" description="Basic and acidic residues" evidence="1">
    <location>
        <begin position="114"/>
        <end position="133"/>
    </location>
</feature>
<feature type="region of interest" description="Disordered" evidence="1">
    <location>
        <begin position="114"/>
        <end position="144"/>
    </location>
</feature>
<name>A0A7C8FJP8_9MICO</name>
<dbReference type="Proteomes" id="UP000481339">
    <property type="component" value="Unassembled WGS sequence"/>
</dbReference>
<evidence type="ECO:0000256" key="2">
    <source>
        <dbReference type="SAM" id="Phobius"/>
    </source>
</evidence>
<dbReference type="AlphaFoldDB" id="A0A7C8FJP8"/>
<evidence type="ECO:0000313" key="3">
    <source>
        <dbReference type="EMBL" id="KAB1633676.1"/>
    </source>
</evidence>
<keyword evidence="4" id="KW-1185">Reference proteome</keyword>
<evidence type="ECO:0000313" key="4">
    <source>
        <dbReference type="Proteomes" id="UP000481339"/>
    </source>
</evidence>
<organism evidence="3 4">
    <name type="scientific">Pseudoclavibacter caeni</name>
    <dbReference type="NCBI Taxonomy" id="908846"/>
    <lineage>
        <taxon>Bacteria</taxon>
        <taxon>Bacillati</taxon>
        <taxon>Actinomycetota</taxon>
        <taxon>Actinomycetes</taxon>
        <taxon>Micrococcales</taxon>
        <taxon>Microbacteriaceae</taxon>
        <taxon>Pseudoclavibacter</taxon>
    </lineage>
</organism>
<keyword evidence="2" id="KW-1133">Transmembrane helix</keyword>
<dbReference type="OrthoDB" id="10020966at2"/>
<keyword evidence="2" id="KW-0812">Transmembrane</keyword>
<keyword evidence="2" id="KW-0472">Membrane</keyword>
<feature type="region of interest" description="Disordered" evidence="1">
    <location>
        <begin position="1"/>
        <end position="29"/>
    </location>
</feature>
<evidence type="ECO:0000256" key="1">
    <source>
        <dbReference type="SAM" id="MobiDB-lite"/>
    </source>
</evidence>
<accession>A0A7C8FJP8</accession>
<feature type="transmembrane region" description="Helical" evidence="2">
    <location>
        <begin position="63"/>
        <end position="86"/>
    </location>
</feature>
<reference evidence="3 4" key="1">
    <citation type="submission" date="2019-09" db="EMBL/GenBank/DDBJ databases">
        <title>Phylogeny of genus Pseudoclavibacter and closely related genus.</title>
        <authorList>
            <person name="Li Y."/>
        </authorList>
    </citation>
    <scope>NUCLEOTIDE SEQUENCE [LARGE SCALE GENOMIC DNA]</scope>
    <source>
        <strain evidence="3 4">JCM 16921</strain>
    </source>
</reference>
<dbReference type="RefSeq" id="WP_158035500.1">
    <property type="nucleotide sequence ID" value="NZ_BAAAZV010000018.1"/>
</dbReference>
<feature type="transmembrane region" description="Helical" evidence="2">
    <location>
        <begin position="39"/>
        <end position="57"/>
    </location>
</feature>
<sequence length="144" mass="15731">MAETSSGAGRPEQHPEPGHDPAGQRPAAPMRARVKPYEIVSLAGMVAVFGATVVFIGTRRGEYALVTFGVAFIVMLVAFATFALIVKPDQSEREEIRLAQQRREIDEAIRLEAQRLNEEADRREGQSGGHDGEESGNTPDMKAR</sequence>
<proteinExistence type="predicted"/>